<sequence>FAYNTALHDATGYTPAYLLHGRELTSPVDMDTAPTPGITPDAARKNLEEAYELVRINLAQAFQRQEKYYNLRRRRWKPALGEWVWKKEHPLSKKADAFNAKLAPKYSGPYEVKNIVSPV</sequence>
<dbReference type="EMBL" id="GL436260">
    <property type="protein sequence ID" value="EFN72177.1"/>
    <property type="molecule type" value="Genomic_DNA"/>
</dbReference>
<proteinExistence type="predicted"/>
<feature type="non-terminal residue" evidence="1">
    <location>
        <position position="1"/>
    </location>
</feature>
<dbReference type="OMA" id="CYGHELR"/>
<evidence type="ECO:0000313" key="2">
    <source>
        <dbReference type="Proteomes" id="UP000000311"/>
    </source>
</evidence>
<dbReference type="AlphaFoldDB" id="E2A312"/>
<keyword evidence="2" id="KW-1185">Reference proteome</keyword>
<protein>
    <submittedName>
        <fullName evidence="1">Uncharacterized protein F44E2.2</fullName>
    </submittedName>
</protein>
<organism evidence="2">
    <name type="scientific">Camponotus floridanus</name>
    <name type="common">Florida carpenter ant</name>
    <dbReference type="NCBI Taxonomy" id="104421"/>
    <lineage>
        <taxon>Eukaryota</taxon>
        <taxon>Metazoa</taxon>
        <taxon>Ecdysozoa</taxon>
        <taxon>Arthropoda</taxon>
        <taxon>Hexapoda</taxon>
        <taxon>Insecta</taxon>
        <taxon>Pterygota</taxon>
        <taxon>Neoptera</taxon>
        <taxon>Endopterygota</taxon>
        <taxon>Hymenoptera</taxon>
        <taxon>Apocrita</taxon>
        <taxon>Aculeata</taxon>
        <taxon>Formicoidea</taxon>
        <taxon>Formicidae</taxon>
        <taxon>Formicinae</taxon>
        <taxon>Camponotus</taxon>
    </lineage>
</organism>
<dbReference type="OrthoDB" id="7701485at2759"/>
<feature type="non-terminal residue" evidence="1">
    <location>
        <position position="119"/>
    </location>
</feature>
<dbReference type="Proteomes" id="UP000000311">
    <property type="component" value="Unassembled WGS sequence"/>
</dbReference>
<dbReference type="InParanoid" id="E2A312"/>
<reference evidence="1 2" key="1">
    <citation type="journal article" date="2010" name="Science">
        <title>Genomic comparison of the ants Camponotus floridanus and Harpegnathos saltator.</title>
        <authorList>
            <person name="Bonasio R."/>
            <person name="Zhang G."/>
            <person name="Ye C."/>
            <person name="Mutti N.S."/>
            <person name="Fang X."/>
            <person name="Qin N."/>
            <person name="Donahue G."/>
            <person name="Yang P."/>
            <person name="Li Q."/>
            <person name="Li C."/>
            <person name="Zhang P."/>
            <person name="Huang Z."/>
            <person name="Berger S.L."/>
            <person name="Reinberg D."/>
            <person name="Wang J."/>
            <person name="Liebig J."/>
        </authorList>
    </citation>
    <scope>NUCLEOTIDE SEQUENCE [LARGE SCALE GENOMIC DNA]</scope>
    <source>
        <strain evidence="2">C129</strain>
    </source>
</reference>
<gene>
    <name evidence="1" type="ORF">EAG_00303</name>
</gene>
<evidence type="ECO:0000313" key="1">
    <source>
        <dbReference type="EMBL" id="EFN72177.1"/>
    </source>
</evidence>
<accession>E2A312</accession>
<name>E2A312_CAMFO</name>